<evidence type="ECO:0000313" key="3">
    <source>
        <dbReference type="Proteomes" id="UP000001646"/>
    </source>
</evidence>
<dbReference type="GeneTree" id="ENSGT00940000162865"/>
<protein>
    <recommendedName>
        <fullName evidence="1">Maestro/Maestro-like HEAT-repeats domain-containing protein</fullName>
    </recommendedName>
</protein>
<dbReference type="Ensembl" id="ENSACAT00000058143.1">
    <property type="protein sequence ID" value="ENSACAP00000029801.1"/>
    <property type="gene ID" value="ENSACAG00000017895.4"/>
</dbReference>
<keyword evidence="3" id="KW-1185">Reference proteome</keyword>
<dbReference type="InterPro" id="IPR055406">
    <property type="entry name" value="HEAT_Maestro"/>
</dbReference>
<accession>A0A803T3L1</accession>
<dbReference type="Proteomes" id="UP000001646">
    <property type="component" value="Unplaced"/>
</dbReference>
<dbReference type="InterPro" id="IPR045206">
    <property type="entry name" value="Maestro_heat-like_prot"/>
</dbReference>
<name>A0A803T3L1_ANOCA</name>
<dbReference type="PANTHER" id="PTHR23120">
    <property type="entry name" value="MAESTRO-RELATED HEAT DOMAIN-CONTAINING"/>
    <property type="match status" value="1"/>
</dbReference>
<organism evidence="2 3">
    <name type="scientific">Anolis carolinensis</name>
    <name type="common">Green anole</name>
    <name type="synonym">American chameleon</name>
    <dbReference type="NCBI Taxonomy" id="28377"/>
    <lineage>
        <taxon>Eukaryota</taxon>
        <taxon>Metazoa</taxon>
        <taxon>Chordata</taxon>
        <taxon>Craniata</taxon>
        <taxon>Vertebrata</taxon>
        <taxon>Euteleostomi</taxon>
        <taxon>Lepidosauria</taxon>
        <taxon>Squamata</taxon>
        <taxon>Bifurcata</taxon>
        <taxon>Unidentata</taxon>
        <taxon>Episquamata</taxon>
        <taxon>Toxicofera</taxon>
        <taxon>Iguania</taxon>
        <taxon>Dactyloidae</taxon>
        <taxon>Anolis</taxon>
    </lineage>
</organism>
<dbReference type="Bgee" id="ENSACAG00000017895">
    <property type="expression patterns" value="Expressed in ovary and 2 other cell types or tissues"/>
</dbReference>
<reference evidence="2" key="2">
    <citation type="submission" date="2025-08" db="UniProtKB">
        <authorList>
            <consortium name="Ensembl"/>
        </authorList>
    </citation>
    <scope>IDENTIFICATION</scope>
</reference>
<dbReference type="AlphaFoldDB" id="A0A803T3L1"/>
<evidence type="ECO:0000313" key="2">
    <source>
        <dbReference type="Ensembl" id="ENSACAP00000029801.1"/>
    </source>
</evidence>
<dbReference type="InterPro" id="IPR011989">
    <property type="entry name" value="ARM-like"/>
</dbReference>
<proteinExistence type="predicted"/>
<sequence>SPWRERRGKSDLHPLSFPLDHFSNVQHEHFRFLQVIQDPMLREREQLRSILTTLLQRAGDQHPGIRRMALKGLGNIVLVAPDKVNLALLSKMPHLQLVLGGFGQFLVRKKIILGSLMNFRSWISPFQGFTCGQHLSFLFKDITLKTTTYMSDDNTDLRKAALHLFGVLAEWTKLRYKRFFTEQVRKSLVPLLIHQRDPSPKVSEVSCAGNCESVQLWGQKCDNHQNSRNAQCKLSRLNPWLLHQTKILKIM</sequence>
<feature type="domain" description="Maestro/Maestro-like HEAT-repeats" evidence="1">
    <location>
        <begin position="50"/>
        <end position="205"/>
    </location>
</feature>
<evidence type="ECO:0000259" key="1">
    <source>
        <dbReference type="Pfam" id="PF23227"/>
    </source>
</evidence>
<dbReference type="SUPFAM" id="SSF48371">
    <property type="entry name" value="ARM repeat"/>
    <property type="match status" value="1"/>
</dbReference>
<dbReference type="Gene3D" id="1.25.10.10">
    <property type="entry name" value="Leucine-rich Repeat Variant"/>
    <property type="match status" value="1"/>
</dbReference>
<reference evidence="2" key="3">
    <citation type="submission" date="2025-09" db="UniProtKB">
        <authorList>
            <consortium name="Ensembl"/>
        </authorList>
    </citation>
    <scope>IDENTIFICATION</scope>
</reference>
<reference evidence="2" key="1">
    <citation type="submission" date="2009-12" db="EMBL/GenBank/DDBJ databases">
        <title>The Genome Sequence of Anolis carolinensis (Green Anole Lizard).</title>
        <authorList>
            <consortium name="The Genome Sequencing Platform"/>
            <person name="Di Palma F."/>
            <person name="Alfoldi J."/>
            <person name="Heiman D."/>
            <person name="Young S."/>
            <person name="Grabherr M."/>
            <person name="Johnson J."/>
            <person name="Lander E.S."/>
            <person name="Lindblad-Toh K."/>
        </authorList>
    </citation>
    <scope>NUCLEOTIDE SEQUENCE [LARGE SCALE GENOMIC DNA]</scope>
    <source>
        <strain evidence="2">JBL SC #1</strain>
    </source>
</reference>
<dbReference type="InterPro" id="IPR016024">
    <property type="entry name" value="ARM-type_fold"/>
</dbReference>
<dbReference type="Pfam" id="PF23227">
    <property type="entry name" value="HEAT_MROH2B_C"/>
    <property type="match status" value="1"/>
</dbReference>
<dbReference type="PANTHER" id="PTHR23120:SF22">
    <property type="entry name" value="MAESTRO HEAT-LIKE REPEAT-CONTAINING PROTEIN FAMILY MEMBER 2B"/>
    <property type="match status" value="1"/>
</dbReference>